<accession>A0A9W8BC13</accession>
<reference evidence="1" key="1">
    <citation type="submission" date="2022-07" db="EMBL/GenBank/DDBJ databases">
        <title>Phylogenomic reconstructions and comparative analyses of Kickxellomycotina fungi.</title>
        <authorList>
            <person name="Reynolds N.K."/>
            <person name="Stajich J.E."/>
            <person name="Barry K."/>
            <person name="Grigoriev I.V."/>
            <person name="Crous P."/>
            <person name="Smith M.E."/>
        </authorList>
    </citation>
    <scope>NUCLEOTIDE SEQUENCE</scope>
    <source>
        <strain evidence="1">IMI 214461</strain>
    </source>
</reference>
<proteinExistence type="predicted"/>
<dbReference type="Proteomes" id="UP001150907">
    <property type="component" value="Unassembled WGS sequence"/>
</dbReference>
<dbReference type="AlphaFoldDB" id="A0A9W8BC13"/>
<keyword evidence="2" id="KW-1185">Reference proteome</keyword>
<dbReference type="OrthoDB" id="5525104at2759"/>
<gene>
    <name evidence="1" type="ORF">H4R26_005888</name>
</gene>
<feature type="non-terminal residue" evidence="1">
    <location>
        <position position="206"/>
    </location>
</feature>
<evidence type="ECO:0000313" key="2">
    <source>
        <dbReference type="Proteomes" id="UP001150907"/>
    </source>
</evidence>
<organism evidence="1 2">
    <name type="scientific">Coemansia thaxteri</name>
    <dbReference type="NCBI Taxonomy" id="2663907"/>
    <lineage>
        <taxon>Eukaryota</taxon>
        <taxon>Fungi</taxon>
        <taxon>Fungi incertae sedis</taxon>
        <taxon>Zoopagomycota</taxon>
        <taxon>Kickxellomycotina</taxon>
        <taxon>Kickxellomycetes</taxon>
        <taxon>Kickxellales</taxon>
        <taxon>Kickxellaceae</taxon>
        <taxon>Coemansia</taxon>
    </lineage>
</organism>
<sequence>MSAPELPSCEYTPVELAPVERALSIVSIAPSEPAKSAFAGSYAEAKAFFQGAVEPFTGSTNGPTVEEWMKTANKALDMVLGTDPAQDSEKVLLIYTKLPEEQQRELIKTSATSPAQLEELLKVEFPVSSWLQAIEKKLSSRTLFLGVAPNKIERVAKMALTHMGRSSFSVRRIMGLLSGTYRKSFAEAGFLVPIMFETTEDDFEEK</sequence>
<comment type="caution">
    <text evidence="1">The sequence shown here is derived from an EMBL/GenBank/DDBJ whole genome shotgun (WGS) entry which is preliminary data.</text>
</comment>
<dbReference type="EMBL" id="JANBQF010001418">
    <property type="protein sequence ID" value="KAJ1997280.1"/>
    <property type="molecule type" value="Genomic_DNA"/>
</dbReference>
<protein>
    <submittedName>
        <fullName evidence="1">Uncharacterized protein</fullName>
    </submittedName>
</protein>
<evidence type="ECO:0000313" key="1">
    <source>
        <dbReference type="EMBL" id="KAJ1997280.1"/>
    </source>
</evidence>
<name>A0A9W8BC13_9FUNG</name>